<dbReference type="EMBL" id="JAMKFB020000015">
    <property type="protein sequence ID" value="KAL0174856.1"/>
    <property type="molecule type" value="Genomic_DNA"/>
</dbReference>
<dbReference type="Pfam" id="PF00094">
    <property type="entry name" value="VWD"/>
    <property type="match status" value="1"/>
</dbReference>
<feature type="non-terminal residue" evidence="4">
    <location>
        <position position="1"/>
    </location>
</feature>
<evidence type="ECO:0000259" key="3">
    <source>
        <dbReference type="PROSITE" id="PS51233"/>
    </source>
</evidence>
<dbReference type="Proteomes" id="UP001529510">
    <property type="component" value="Unassembled WGS sequence"/>
</dbReference>
<name>A0ABD0PQ97_CIRMR</name>
<evidence type="ECO:0000256" key="2">
    <source>
        <dbReference type="ARBA" id="ARBA00023180"/>
    </source>
</evidence>
<keyword evidence="1" id="KW-1015">Disulfide bond</keyword>
<dbReference type="PANTHER" id="PTHR11339:SF244">
    <property type="entry name" value="IGGFC-BINDING PROTEIN"/>
    <property type="match status" value="1"/>
</dbReference>
<comment type="caution">
    <text evidence="4">The sequence shown here is derived from an EMBL/GenBank/DDBJ whole genome shotgun (WGS) entry which is preliminary data.</text>
</comment>
<reference evidence="4 5" key="1">
    <citation type="submission" date="2024-05" db="EMBL/GenBank/DDBJ databases">
        <title>Genome sequencing and assembly of Indian major carp, Cirrhinus mrigala (Hamilton, 1822).</title>
        <authorList>
            <person name="Mohindra V."/>
            <person name="Chowdhury L.M."/>
            <person name="Lal K."/>
            <person name="Jena J.K."/>
        </authorList>
    </citation>
    <scope>NUCLEOTIDE SEQUENCE [LARGE SCALE GENOMIC DNA]</scope>
    <source>
        <strain evidence="4">CM1030</strain>
        <tissue evidence="4">Blood</tissue>
    </source>
</reference>
<gene>
    <name evidence="4" type="ORF">M9458_030824</name>
</gene>
<sequence length="323" mass="36256">AGEVVYLDQCKEKCQCDPGKGLTCEKANCPNGTECLLTAGMWGCFYPDPCRYHNCPEEETCRFENGNAICVPQYNSTCWAWGDPHYHTFDGYNYDFQGTCKYVLSKTCGNLNGLEPFSITQSNENRGSPDVSYVREVEVTVYGSTFTMVNHHMGQVDGLWFYLPLDHHNGLVRVRQSGNAALLETDFGLRVSYTWGWRVDVHLPSIYYGVVCGLCGNFNSNGGDELRDPAGNPLPSVYQWAKSWKAEDSVTFACHDGCETDCPVCPPNLRELYETDAFCGVLTSMDQNVFSVCHAKQSCAYDLCFNNGDRRLLCQTLETYVDR</sequence>
<feature type="domain" description="VWFD" evidence="3">
    <location>
        <begin position="76"/>
        <end position="255"/>
    </location>
</feature>
<dbReference type="SMART" id="SM00216">
    <property type="entry name" value="VWD"/>
    <property type="match status" value="1"/>
</dbReference>
<evidence type="ECO:0000313" key="5">
    <source>
        <dbReference type="Proteomes" id="UP001529510"/>
    </source>
</evidence>
<keyword evidence="2" id="KW-0325">Glycoprotein</keyword>
<dbReference type="InterPro" id="IPR001846">
    <property type="entry name" value="VWF_type-D"/>
</dbReference>
<evidence type="ECO:0000313" key="4">
    <source>
        <dbReference type="EMBL" id="KAL0174856.1"/>
    </source>
</evidence>
<protein>
    <recommendedName>
        <fullName evidence="3">VWFD domain-containing protein</fullName>
    </recommendedName>
</protein>
<organism evidence="4 5">
    <name type="scientific">Cirrhinus mrigala</name>
    <name type="common">Mrigala</name>
    <dbReference type="NCBI Taxonomy" id="683832"/>
    <lineage>
        <taxon>Eukaryota</taxon>
        <taxon>Metazoa</taxon>
        <taxon>Chordata</taxon>
        <taxon>Craniata</taxon>
        <taxon>Vertebrata</taxon>
        <taxon>Euteleostomi</taxon>
        <taxon>Actinopterygii</taxon>
        <taxon>Neopterygii</taxon>
        <taxon>Teleostei</taxon>
        <taxon>Ostariophysi</taxon>
        <taxon>Cypriniformes</taxon>
        <taxon>Cyprinidae</taxon>
        <taxon>Labeoninae</taxon>
        <taxon>Labeonini</taxon>
        <taxon>Cirrhinus</taxon>
    </lineage>
</organism>
<dbReference type="PROSITE" id="PS51233">
    <property type="entry name" value="VWFD"/>
    <property type="match status" value="1"/>
</dbReference>
<dbReference type="PANTHER" id="PTHR11339">
    <property type="entry name" value="EXTRACELLULAR MATRIX GLYCOPROTEIN RELATED"/>
    <property type="match status" value="1"/>
</dbReference>
<accession>A0ABD0PQ97</accession>
<evidence type="ECO:0000256" key="1">
    <source>
        <dbReference type="ARBA" id="ARBA00023157"/>
    </source>
</evidence>
<dbReference type="InterPro" id="IPR050780">
    <property type="entry name" value="Mucin_vWF_Thrombospondin_sf"/>
</dbReference>
<feature type="non-terminal residue" evidence="4">
    <location>
        <position position="323"/>
    </location>
</feature>
<keyword evidence="5" id="KW-1185">Reference proteome</keyword>
<proteinExistence type="predicted"/>
<dbReference type="AlphaFoldDB" id="A0ABD0PQ97"/>